<dbReference type="Gene3D" id="2.40.128.460">
    <property type="entry name" value="Periplasmic lysozyme inhibitor of I-type lysozyme"/>
    <property type="match status" value="1"/>
</dbReference>
<keyword evidence="1" id="KW-0732">Signal</keyword>
<evidence type="ECO:0000313" key="3">
    <source>
        <dbReference type="Proteomes" id="UP000301751"/>
    </source>
</evidence>
<dbReference type="EMBL" id="BJCL01000001">
    <property type="protein sequence ID" value="GCL61296.1"/>
    <property type="molecule type" value="Genomic_DNA"/>
</dbReference>
<dbReference type="RefSeq" id="WP_137731058.1">
    <property type="nucleotide sequence ID" value="NZ_BJCL01000001.1"/>
</dbReference>
<feature type="signal peptide" evidence="1">
    <location>
        <begin position="1"/>
        <end position="28"/>
    </location>
</feature>
<name>A0A480AJV2_9BURK</name>
<evidence type="ECO:0000313" key="2">
    <source>
        <dbReference type="EMBL" id="GCL61296.1"/>
    </source>
</evidence>
<organism evidence="2 3">
    <name type="scientific">Pseudaquabacterium pictum</name>
    <dbReference type="NCBI Taxonomy" id="2315236"/>
    <lineage>
        <taxon>Bacteria</taxon>
        <taxon>Pseudomonadati</taxon>
        <taxon>Pseudomonadota</taxon>
        <taxon>Betaproteobacteria</taxon>
        <taxon>Burkholderiales</taxon>
        <taxon>Sphaerotilaceae</taxon>
        <taxon>Pseudaquabacterium</taxon>
    </lineage>
</organism>
<gene>
    <name evidence="2" type="ORF">AQPW35_03770</name>
</gene>
<reference evidence="3" key="1">
    <citation type="submission" date="2019-03" db="EMBL/GenBank/DDBJ databases">
        <title>Aquabacterium pictum sp.nov., the first bacteriochlorophyll a-containing freshwater bacterium in the genus Aquabacterium of the class Betaproteobacteria.</title>
        <authorList>
            <person name="Hirose S."/>
            <person name="Tank M."/>
            <person name="Hara E."/>
            <person name="Tamaki H."/>
            <person name="Takaichi S."/>
            <person name="Haruta S."/>
            <person name="Hanada S."/>
        </authorList>
    </citation>
    <scope>NUCLEOTIDE SEQUENCE [LARGE SCALE GENOMIC DNA]</scope>
    <source>
        <strain evidence="3">W35</strain>
    </source>
</reference>
<dbReference type="AlphaFoldDB" id="A0A480AJV2"/>
<feature type="chain" id="PRO_5019799404" description="FG-GAP repeat protein" evidence="1">
    <location>
        <begin position="29"/>
        <end position="286"/>
    </location>
</feature>
<accession>A0A480AJV2</accession>
<dbReference type="InterPro" id="IPR038643">
    <property type="entry name" value="PliI_sf"/>
</dbReference>
<comment type="caution">
    <text evidence="2">The sequence shown here is derived from an EMBL/GenBank/DDBJ whole genome shotgun (WGS) entry which is preliminary data.</text>
</comment>
<evidence type="ECO:0000256" key="1">
    <source>
        <dbReference type="SAM" id="SignalP"/>
    </source>
</evidence>
<evidence type="ECO:0008006" key="4">
    <source>
        <dbReference type="Google" id="ProtNLM"/>
    </source>
</evidence>
<dbReference type="Proteomes" id="UP000301751">
    <property type="component" value="Unassembled WGS sequence"/>
</dbReference>
<protein>
    <recommendedName>
        <fullName evidence="4">FG-GAP repeat protein</fullName>
    </recommendedName>
</protein>
<keyword evidence="3" id="KW-1185">Reference proteome</keyword>
<proteinExistence type="predicted"/>
<sequence>MPLPTSAFPSLPVLLAAACLTAAGPARADSAAALCELLPRGGSQPTAVRACVFSQRQGFIGIQLAGGQRHDFSPQDSGPGRFTDAQGQPVLRQASLGKRGQQFRLADGRTLRVLWGSGPLKTTLALQGIRFTLASANQGSQNTLLVAPAGLTIDNSPQRQEIDGTVSSAEVADLDGDGSPELYVGITSAGSGSAGSLLGWAVNKRKSLSGVFLPPLDPASPQAQGYQGHDSFQVEGRHLVQRFPVYKPGDANASPSGGVRALYHRLVPGEAGWLLQLDKSIDSQKP</sequence>
<dbReference type="OrthoDB" id="964913at2"/>